<dbReference type="OrthoDB" id="3291462at2"/>
<dbReference type="InterPro" id="IPR039315">
    <property type="entry name" value="CheW"/>
</dbReference>
<sequence length="163" mass="17553">MSGLVSRNSVDVVQEGYVVARFGGHSFGIPTLDIQDVVRLHAVTPVPTAPSYVRGIANMRGRVATVIDPASYLGLPQGDPDHCVTVVWKGALCGFLVEEVDRVINIAPRAIERLPFTVPQTLKAVSKGVFEEKDNLIILLDLGKLLVNIDGTGEELEPLLIEG</sequence>
<dbReference type="InterPro" id="IPR002545">
    <property type="entry name" value="CheW-lke_dom"/>
</dbReference>
<dbReference type="Pfam" id="PF01584">
    <property type="entry name" value="CheW"/>
    <property type="match status" value="1"/>
</dbReference>
<name>A0A3D9HJU0_9PROT</name>
<dbReference type="PROSITE" id="PS50851">
    <property type="entry name" value="CHEW"/>
    <property type="match status" value="1"/>
</dbReference>
<dbReference type="GO" id="GO:0007165">
    <property type="term" value="P:signal transduction"/>
    <property type="evidence" value="ECO:0007669"/>
    <property type="project" value="InterPro"/>
</dbReference>
<evidence type="ECO:0000313" key="2">
    <source>
        <dbReference type="EMBL" id="RED49738.1"/>
    </source>
</evidence>
<dbReference type="Proteomes" id="UP000256845">
    <property type="component" value="Unassembled WGS sequence"/>
</dbReference>
<dbReference type="RefSeq" id="WP_115936992.1">
    <property type="nucleotide sequence ID" value="NZ_QRDW01000005.1"/>
</dbReference>
<proteinExistence type="predicted"/>
<dbReference type="EMBL" id="QRDW01000005">
    <property type="protein sequence ID" value="RED49738.1"/>
    <property type="molecule type" value="Genomic_DNA"/>
</dbReference>
<protein>
    <submittedName>
        <fullName evidence="2">Purine-binding chemotaxis protein CheW</fullName>
    </submittedName>
</protein>
<dbReference type="GO" id="GO:0006935">
    <property type="term" value="P:chemotaxis"/>
    <property type="evidence" value="ECO:0007669"/>
    <property type="project" value="InterPro"/>
</dbReference>
<feature type="domain" description="CheW-like" evidence="1">
    <location>
        <begin position="14"/>
        <end position="151"/>
    </location>
</feature>
<dbReference type="SUPFAM" id="SSF50341">
    <property type="entry name" value="CheW-like"/>
    <property type="match status" value="1"/>
</dbReference>
<accession>A0A3D9HJU0</accession>
<dbReference type="PANTHER" id="PTHR22617">
    <property type="entry name" value="CHEMOTAXIS SENSOR HISTIDINE KINASE-RELATED"/>
    <property type="match status" value="1"/>
</dbReference>
<dbReference type="PANTHER" id="PTHR22617:SF23">
    <property type="entry name" value="CHEMOTAXIS PROTEIN CHEW"/>
    <property type="match status" value="1"/>
</dbReference>
<dbReference type="Gene3D" id="2.40.50.180">
    <property type="entry name" value="CheA-289, Domain 4"/>
    <property type="match status" value="1"/>
</dbReference>
<dbReference type="Gene3D" id="2.30.30.40">
    <property type="entry name" value="SH3 Domains"/>
    <property type="match status" value="1"/>
</dbReference>
<dbReference type="SMART" id="SM00260">
    <property type="entry name" value="CheW"/>
    <property type="match status" value="1"/>
</dbReference>
<evidence type="ECO:0000313" key="3">
    <source>
        <dbReference type="Proteomes" id="UP000256845"/>
    </source>
</evidence>
<reference evidence="2 3" key="1">
    <citation type="submission" date="2018-07" db="EMBL/GenBank/DDBJ databases">
        <title>Genomic Encyclopedia of Type Strains, Phase III (KMG-III): the genomes of soil and plant-associated and newly described type strains.</title>
        <authorList>
            <person name="Whitman W."/>
        </authorList>
    </citation>
    <scope>NUCLEOTIDE SEQUENCE [LARGE SCALE GENOMIC DNA]</scope>
    <source>
        <strain evidence="2 3">CECT 8488</strain>
    </source>
</reference>
<organism evidence="2 3">
    <name type="scientific">Aestuariispira insulae</name>
    <dbReference type="NCBI Taxonomy" id="1461337"/>
    <lineage>
        <taxon>Bacteria</taxon>
        <taxon>Pseudomonadati</taxon>
        <taxon>Pseudomonadota</taxon>
        <taxon>Alphaproteobacteria</taxon>
        <taxon>Rhodospirillales</taxon>
        <taxon>Kiloniellaceae</taxon>
        <taxon>Aestuariispira</taxon>
    </lineage>
</organism>
<comment type="caution">
    <text evidence="2">The sequence shown here is derived from an EMBL/GenBank/DDBJ whole genome shotgun (WGS) entry which is preliminary data.</text>
</comment>
<keyword evidence="3" id="KW-1185">Reference proteome</keyword>
<dbReference type="GO" id="GO:0005829">
    <property type="term" value="C:cytosol"/>
    <property type="evidence" value="ECO:0007669"/>
    <property type="project" value="TreeGrafter"/>
</dbReference>
<evidence type="ECO:0000259" key="1">
    <source>
        <dbReference type="PROSITE" id="PS50851"/>
    </source>
</evidence>
<gene>
    <name evidence="2" type="ORF">DFP90_105109</name>
</gene>
<dbReference type="InterPro" id="IPR036061">
    <property type="entry name" value="CheW-like_dom_sf"/>
</dbReference>
<dbReference type="AlphaFoldDB" id="A0A3D9HJU0"/>